<evidence type="ECO:0000313" key="11">
    <source>
        <dbReference type="Proteomes" id="UP000190888"/>
    </source>
</evidence>
<dbReference type="EMBL" id="FUWH01000011">
    <property type="protein sequence ID" value="SKA13296.1"/>
    <property type="molecule type" value="Genomic_DNA"/>
</dbReference>
<comment type="catalytic activity">
    <reaction evidence="1">
        <text>(7,8-dihydropterin-6-yl)methyl diphosphate + 4-aminobenzoate = 7,8-dihydropteroate + diphosphate</text>
        <dbReference type="Rhea" id="RHEA:19949"/>
        <dbReference type="ChEBI" id="CHEBI:17836"/>
        <dbReference type="ChEBI" id="CHEBI:17839"/>
        <dbReference type="ChEBI" id="CHEBI:33019"/>
        <dbReference type="ChEBI" id="CHEBI:72950"/>
        <dbReference type="EC" id="2.5.1.15"/>
    </reaction>
</comment>
<gene>
    <name evidence="10" type="ORF">SAMN04488132_11194</name>
</gene>
<dbReference type="InterPro" id="IPR011005">
    <property type="entry name" value="Dihydropteroate_synth-like_sf"/>
</dbReference>
<evidence type="ECO:0000256" key="7">
    <source>
        <dbReference type="ARBA" id="ARBA00022842"/>
    </source>
</evidence>
<dbReference type="EC" id="2.5.1.15" evidence="4"/>
<dbReference type="GO" id="GO:0046656">
    <property type="term" value="P:folic acid biosynthetic process"/>
    <property type="evidence" value="ECO:0007669"/>
    <property type="project" value="UniProtKB-KW"/>
</dbReference>
<dbReference type="PROSITE" id="PS50972">
    <property type="entry name" value="PTERIN_BINDING"/>
    <property type="match status" value="1"/>
</dbReference>
<keyword evidence="7" id="KW-0460">Magnesium</keyword>
<dbReference type="GO" id="GO:0046872">
    <property type="term" value="F:metal ion binding"/>
    <property type="evidence" value="ECO:0007669"/>
    <property type="project" value="UniProtKB-KW"/>
</dbReference>
<organism evidence="10 11">
    <name type="scientific">Sediminibacterium ginsengisoli</name>
    <dbReference type="NCBI Taxonomy" id="413434"/>
    <lineage>
        <taxon>Bacteria</taxon>
        <taxon>Pseudomonadati</taxon>
        <taxon>Bacteroidota</taxon>
        <taxon>Chitinophagia</taxon>
        <taxon>Chitinophagales</taxon>
        <taxon>Chitinophagaceae</taxon>
        <taxon>Sediminibacterium</taxon>
    </lineage>
</organism>
<dbReference type="Gene3D" id="3.20.20.20">
    <property type="entry name" value="Dihydropteroate synthase-like"/>
    <property type="match status" value="1"/>
</dbReference>
<sequence>MFTLNCKGRLLTINSPLVMGIINTTPDSFYSGSRFTADTALQQAEQLLNEGAAILDIGGQSTRPGASILTAAAEAERVLPVISAIRNRFPESVISVDTYYAEVATAAVETGADIVNDISGGSFDPQMLPAVGALNVPYICMHLHGDAATMHHVPAYQDVLTDVFDFFTERIAACTAAGIKDIILDPGLGFSKTIAHNFRILEHLQTFRVFGKPLLIGLSRKSTIYKTLGITAAEALNGTTVLNTVALLNGASILRVHDAKEAKEAIALLQQLKEQGN</sequence>
<dbReference type="InterPro" id="IPR000489">
    <property type="entry name" value="Pterin-binding_dom"/>
</dbReference>
<dbReference type="OrthoDB" id="9811744at2"/>
<evidence type="ECO:0000313" key="10">
    <source>
        <dbReference type="EMBL" id="SKA13296.1"/>
    </source>
</evidence>
<evidence type="ECO:0000256" key="6">
    <source>
        <dbReference type="ARBA" id="ARBA00022723"/>
    </source>
</evidence>
<reference evidence="10 11" key="1">
    <citation type="submission" date="2017-02" db="EMBL/GenBank/DDBJ databases">
        <authorList>
            <person name="Peterson S.W."/>
        </authorList>
    </citation>
    <scope>NUCLEOTIDE SEQUENCE [LARGE SCALE GENOMIC DNA]</scope>
    <source>
        <strain evidence="10 11">DSM 22335</strain>
    </source>
</reference>
<proteinExistence type="predicted"/>
<dbReference type="PANTHER" id="PTHR20941">
    <property type="entry name" value="FOLATE SYNTHESIS PROTEINS"/>
    <property type="match status" value="1"/>
</dbReference>
<dbReference type="InterPro" id="IPR045031">
    <property type="entry name" value="DHP_synth-like"/>
</dbReference>
<keyword evidence="5" id="KW-0808">Transferase</keyword>
<evidence type="ECO:0000256" key="3">
    <source>
        <dbReference type="ARBA" id="ARBA00004763"/>
    </source>
</evidence>
<dbReference type="Proteomes" id="UP000190888">
    <property type="component" value="Unassembled WGS sequence"/>
</dbReference>
<dbReference type="PANTHER" id="PTHR20941:SF1">
    <property type="entry name" value="FOLIC ACID SYNTHESIS PROTEIN FOL1"/>
    <property type="match status" value="1"/>
</dbReference>
<keyword evidence="11" id="KW-1185">Reference proteome</keyword>
<evidence type="ECO:0000256" key="4">
    <source>
        <dbReference type="ARBA" id="ARBA00012458"/>
    </source>
</evidence>
<dbReference type="AlphaFoldDB" id="A0A1T4RBV4"/>
<dbReference type="SUPFAM" id="SSF51717">
    <property type="entry name" value="Dihydropteroate synthetase-like"/>
    <property type="match status" value="1"/>
</dbReference>
<protein>
    <recommendedName>
        <fullName evidence="4">dihydropteroate synthase</fullName>
        <ecNumber evidence="4">2.5.1.15</ecNumber>
    </recommendedName>
</protein>
<keyword evidence="8" id="KW-0289">Folate biosynthesis</keyword>
<dbReference type="CDD" id="cd00739">
    <property type="entry name" value="DHPS"/>
    <property type="match status" value="1"/>
</dbReference>
<dbReference type="NCBIfam" id="TIGR01496">
    <property type="entry name" value="DHPS"/>
    <property type="match status" value="1"/>
</dbReference>
<name>A0A1T4RBV4_9BACT</name>
<dbReference type="Pfam" id="PF00809">
    <property type="entry name" value="Pterin_bind"/>
    <property type="match status" value="1"/>
</dbReference>
<dbReference type="InterPro" id="IPR006390">
    <property type="entry name" value="DHP_synth_dom"/>
</dbReference>
<dbReference type="GO" id="GO:0004156">
    <property type="term" value="F:dihydropteroate synthase activity"/>
    <property type="evidence" value="ECO:0007669"/>
    <property type="project" value="UniProtKB-EC"/>
</dbReference>
<comment type="cofactor">
    <cofactor evidence="2">
        <name>Mg(2+)</name>
        <dbReference type="ChEBI" id="CHEBI:18420"/>
    </cofactor>
</comment>
<evidence type="ECO:0000256" key="1">
    <source>
        <dbReference type="ARBA" id="ARBA00000012"/>
    </source>
</evidence>
<evidence type="ECO:0000259" key="9">
    <source>
        <dbReference type="PROSITE" id="PS50972"/>
    </source>
</evidence>
<evidence type="ECO:0000256" key="8">
    <source>
        <dbReference type="ARBA" id="ARBA00022909"/>
    </source>
</evidence>
<dbReference type="RefSeq" id="WP_078832477.1">
    <property type="nucleotide sequence ID" value="NZ_FUWH01000011.1"/>
</dbReference>
<feature type="domain" description="Pterin-binding" evidence="9">
    <location>
        <begin position="16"/>
        <end position="267"/>
    </location>
</feature>
<dbReference type="GO" id="GO:0005829">
    <property type="term" value="C:cytosol"/>
    <property type="evidence" value="ECO:0007669"/>
    <property type="project" value="TreeGrafter"/>
</dbReference>
<evidence type="ECO:0000256" key="5">
    <source>
        <dbReference type="ARBA" id="ARBA00022679"/>
    </source>
</evidence>
<keyword evidence="6" id="KW-0479">Metal-binding</keyword>
<accession>A0A1T4RBV4</accession>
<comment type="pathway">
    <text evidence="3">Cofactor biosynthesis; tetrahydrofolate biosynthesis; 7,8-dihydrofolate from 2-amino-4-hydroxy-6-hydroxymethyl-7,8-dihydropteridine diphosphate and 4-aminobenzoate: step 1/2.</text>
</comment>
<evidence type="ECO:0000256" key="2">
    <source>
        <dbReference type="ARBA" id="ARBA00001946"/>
    </source>
</evidence>
<dbReference type="PROSITE" id="PS00793">
    <property type="entry name" value="DHPS_2"/>
    <property type="match status" value="1"/>
</dbReference>
<dbReference type="GO" id="GO:0046654">
    <property type="term" value="P:tetrahydrofolate biosynthetic process"/>
    <property type="evidence" value="ECO:0007669"/>
    <property type="project" value="TreeGrafter"/>
</dbReference>
<dbReference type="STRING" id="413434.SAMN04488132_11194"/>